<dbReference type="GO" id="GO:0006355">
    <property type="term" value="P:regulation of DNA-templated transcription"/>
    <property type="evidence" value="ECO:0007669"/>
    <property type="project" value="InterPro"/>
</dbReference>
<organism evidence="2 3">
    <name type="scientific">Paracoccus alkanivorans</name>
    <dbReference type="NCBI Taxonomy" id="2116655"/>
    <lineage>
        <taxon>Bacteria</taxon>
        <taxon>Pseudomonadati</taxon>
        <taxon>Pseudomonadota</taxon>
        <taxon>Alphaproteobacteria</taxon>
        <taxon>Rhodobacterales</taxon>
        <taxon>Paracoccaceae</taxon>
        <taxon>Paracoccus</taxon>
    </lineage>
</organism>
<dbReference type="EMBL" id="QOKZ01000024">
    <property type="protein sequence ID" value="RMC29909.1"/>
    <property type="molecule type" value="Genomic_DNA"/>
</dbReference>
<protein>
    <submittedName>
        <fullName evidence="2">Ribbon-helix-helix protein, CopG family</fullName>
    </submittedName>
</protein>
<proteinExistence type="predicted"/>
<dbReference type="SUPFAM" id="SSF47598">
    <property type="entry name" value="Ribbon-helix-helix"/>
    <property type="match status" value="1"/>
</dbReference>
<feature type="region of interest" description="Disordered" evidence="1">
    <location>
        <begin position="66"/>
        <end position="87"/>
    </location>
</feature>
<dbReference type="OrthoDB" id="5298181at2"/>
<sequence>MATTSFTTRIDAELKAQLDQIARFEDRSASYMANQAIRAFVEERQATRQLVDTGLTLVEREAPSLASSAVHDWLTAEDDRPFPTPDR</sequence>
<comment type="caution">
    <text evidence="2">The sequence shown here is derived from an EMBL/GenBank/DDBJ whole genome shotgun (WGS) entry which is preliminary data.</text>
</comment>
<name>A0A3M0LWK8_9RHOB</name>
<dbReference type="AlphaFoldDB" id="A0A3M0LWK8"/>
<dbReference type="RefSeq" id="WP_122114546.1">
    <property type="nucleotide sequence ID" value="NZ_QOKZ01000024.1"/>
</dbReference>
<feature type="compositionally biased region" description="Basic and acidic residues" evidence="1">
    <location>
        <begin position="77"/>
        <end position="87"/>
    </location>
</feature>
<dbReference type="CDD" id="cd22233">
    <property type="entry name" value="RHH_CopAso-like"/>
    <property type="match status" value="1"/>
</dbReference>
<evidence type="ECO:0000313" key="2">
    <source>
        <dbReference type="EMBL" id="RMC29909.1"/>
    </source>
</evidence>
<reference evidence="2 3" key="1">
    <citation type="submission" date="2018-07" db="EMBL/GenBank/DDBJ databases">
        <authorList>
            <person name="Zhang Y."/>
            <person name="Wang L."/>
            <person name="Ma S."/>
        </authorList>
    </citation>
    <scope>NUCLEOTIDE SEQUENCE [LARGE SCALE GENOMIC DNA]</scope>
    <source>
        <strain evidence="2 3">4-2</strain>
    </source>
</reference>
<accession>A0A3M0LWK8</accession>
<keyword evidence="3" id="KW-1185">Reference proteome</keyword>
<evidence type="ECO:0000256" key="1">
    <source>
        <dbReference type="SAM" id="MobiDB-lite"/>
    </source>
</evidence>
<dbReference type="InterPro" id="IPR052991">
    <property type="entry name" value="Non-func_TypeII_TA_Antitoxin"/>
</dbReference>
<dbReference type="PANTHER" id="PTHR40688">
    <property type="match status" value="1"/>
</dbReference>
<dbReference type="InterPro" id="IPR010985">
    <property type="entry name" value="Ribbon_hlx_hlx"/>
</dbReference>
<dbReference type="Proteomes" id="UP000273516">
    <property type="component" value="Unassembled WGS sequence"/>
</dbReference>
<dbReference type="PANTHER" id="PTHR40688:SF2">
    <property type="entry name" value="RIBBON-HELIX-HELIX PROTEIN COPG DOMAIN-CONTAINING PROTEIN"/>
    <property type="match status" value="1"/>
</dbReference>
<gene>
    <name evidence="2" type="ORF">C9E81_22250</name>
</gene>
<evidence type="ECO:0000313" key="3">
    <source>
        <dbReference type="Proteomes" id="UP000273516"/>
    </source>
</evidence>